<sequence length="63" mass="7059">MITLEVEICLKEEDDLRCKSYMKRSNHSRLSIGSINIDLDVDEDIGNTPSNKGVEGTPCQFSI</sequence>
<comment type="caution">
    <text evidence="1">The sequence shown here is derived from an EMBL/GenBank/DDBJ whole genome shotgun (WGS) entry which is preliminary data.</text>
</comment>
<name>A0A5D3DEA9_CUCMM</name>
<gene>
    <name evidence="1" type="ORF">E5676_scaffold1479G00070</name>
</gene>
<reference evidence="1 2" key="1">
    <citation type="submission" date="2019-08" db="EMBL/GenBank/DDBJ databases">
        <title>Draft genome sequences of two oriental melons (Cucumis melo L. var makuwa).</title>
        <authorList>
            <person name="Kwon S.-Y."/>
        </authorList>
    </citation>
    <scope>NUCLEOTIDE SEQUENCE [LARGE SCALE GENOMIC DNA]</scope>
    <source>
        <strain evidence="2">cv. Chang Bougi</strain>
        <tissue evidence="1">Leaf</tissue>
    </source>
</reference>
<protein>
    <submittedName>
        <fullName evidence="1">Uncharacterized protein</fullName>
    </submittedName>
</protein>
<dbReference type="AlphaFoldDB" id="A0A5D3DEA9"/>
<proteinExistence type="predicted"/>
<dbReference type="Proteomes" id="UP000321947">
    <property type="component" value="Unassembled WGS sequence"/>
</dbReference>
<organism evidence="1 2">
    <name type="scientific">Cucumis melo var. makuwa</name>
    <name type="common">Oriental melon</name>
    <dbReference type="NCBI Taxonomy" id="1194695"/>
    <lineage>
        <taxon>Eukaryota</taxon>
        <taxon>Viridiplantae</taxon>
        <taxon>Streptophyta</taxon>
        <taxon>Embryophyta</taxon>
        <taxon>Tracheophyta</taxon>
        <taxon>Spermatophyta</taxon>
        <taxon>Magnoliopsida</taxon>
        <taxon>eudicotyledons</taxon>
        <taxon>Gunneridae</taxon>
        <taxon>Pentapetalae</taxon>
        <taxon>rosids</taxon>
        <taxon>fabids</taxon>
        <taxon>Cucurbitales</taxon>
        <taxon>Cucurbitaceae</taxon>
        <taxon>Benincaseae</taxon>
        <taxon>Cucumis</taxon>
    </lineage>
</organism>
<dbReference type="EMBL" id="SSTD01005467">
    <property type="protein sequence ID" value="TYK21924.1"/>
    <property type="molecule type" value="Genomic_DNA"/>
</dbReference>
<accession>A0A5D3DEA9</accession>
<evidence type="ECO:0000313" key="2">
    <source>
        <dbReference type="Proteomes" id="UP000321947"/>
    </source>
</evidence>
<evidence type="ECO:0000313" key="1">
    <source>
        <dbReference type="EMBL" id="TYK21924.1"/>
    </source>
</evidence>